<proteinExistence type="predicted"/>
<dbReference type="PANTHER" id="PTHR30363:SF44">
    <property type="entry name" value="AGA OPERON TRANSCRIPTIONAL REPRESSOR-RELATED"/>
    <property type="match status" value="1"/>
</dbReference>
<dbReference type="InterPro" id="IPR037171">
    <property type="entry name" value="NagB/RpiA_transferase-like"/>
</dbReference>
<dbReference type="EMBL" id="AEUZ02000001">
    <property type="protein sequence ID" value="EHJ56976.1"/>
    <property type="molecule type" value="Genomic_DNA"/>
</dbReference>
<protein>
    <submittedName>
        <fullName evidence="2">Transcriptional regulator, DeoR family</fullName>
    </submittedName>
</protein>
<dbReference type="SUPFAM" id="SSF100950">
    <property type="entry name" value="NagB/RpiA/CoA transferase-like"/>
    <property type="match status" value="1"/>
</dbReference>
<dbReference type="InterPro" id="IPR014036">
    <property type="entry name" value="DeoR-like_C"/>
</dbReference>
<dbReference type="Pfam" id="PF00455">
    <property type="entry name" value="DeoRC"/>
    <property type="match status" value="1"/>
</dbReference>
<dbReference type="Gene3D" id="3.40.50.1360">
    <property type="match status" value="1"/>
</dbReference>
<keyword evidence="3" id="KW-1185">Reference proteome</keyword>
<dbReference type="SMART" id="SM01134">
    <property type="entry name" value="DeoRC"/>
    <property type="match status" value="1"/>
</dbReference>
<comment type="caution">
    <text evidence="2">The sequence shown here is derived from an EMBL/GenBank/DDBJ whole genome shotgun (WGS) entry which is preliminary data.</text>
</comment>
<sequence length="217" mass="24807">MYDILEDFLSRERFKSSKRGASLAQWHVEKTLNFRNEHLEEKQSIARYAMQMIEGNHSLILDNGTTTLATCKYLNTMPSMDIFTTSLDITNHLNGDLHQVFLTGGRKREKNMAMIGHWTQQILKSIHVDVCLLGTTGILDANGPTSHSYQELTIKQTIMEQSDLVYLLADSSKFQEKGLHEYAKWSNIDAIITDQQLPSEIYQKLVQKVPIYIVGDI</sequence>
<reference evidence="2 3" key="1">
    <citation type="journal article" date="2014" name="Int. J. Syst. Evol. Microbiol.">
        <title>Phylogenomics and the dynamic genome evolution of the genus Streptococcus.</title>
        <authorList>
            <consortium name="The Broad Institute Genome Sequencing Platform"/>
            <person name="Richards V.P."/>
            <person name="Palmer S.R."/>
            <person name="Pavinski Bitar P.D."/>
            <person name="Qin X."/>
            <person name="Weinstock G.M."/>
            <person name="Highlander S.K."/>
            <person name="Town C.D."/>
            <person name="Burne R.A."/>
            <person name="Stanhope M.J."/>
        </authorList>
    </citation>
    <scope>NUCLEOTIDE SEQUENCE [LARGE SCALE GENOMIC DNA]</scope>
    <source>
        <strain evidence="2 3">2285-97</strain>
    </source>
</reference>
<dbReference type="InterPro" id="IPR050313">
    <property type="entry name" value="Carb_Metab_HTH_regulators"/>
</dbReference>
<evidence type="ECO:0000313" key="3">
    <source>
        <dbReference type="Proteomes" id="UP000005388"/>
    </source>
</evidence>
<name>G5KGV7_9STRE</name>
<organism evidence="2 3">
    <name type="scientific">Streptococcus urinalis 2285-97</name>
    <dbReference type="NCBI Taxonomy" id="764291"/>
    <lineage>
        <taxon>Bacteria</taxon>
        <taxon>Bacillati</taxon>
        <taxon>Bacillota</taxon>
        <taxon>Bacilli</taxon>
        <taxon>Lactobacillales</taxon>
        <taxon>Streptococcaceae</taxon>
        <taxon>Streptococcus</taxon>
    </lineage>
</organism>
<dbReference type="AlphaFoldDB" id="G5KGV7"/>
<evidence type="ECO:0000313" key="2">
    <source>
        <dbReference type="EMBL" id="EHJ56976.1"/>
    </source>
</evidence>
<dbReference type="Proteomes" id="UP000005388">
    <property type="component" value="Unassembled WGS sequence"/>
</dbReference>
<dbReference type="PANTHER" id="PTHR30363">
    <property type="entry name" value="HTH-TYPE TRANSCRIPTIONAL REGULATOR SRLR-RELATED"/>
    <property type="match status" value="1"/>
</dbReference>
<dbReference type="eggNOG" id="COG1349">
    <property type="taxonomic scope" value="Bacteria"/>
</dbReference>
<gene>
    <name evidence="2" type="ORF">STRUR_1351</name>
</gene>
<evidence type="ECO:0000259" key="1">
    <source>
        <dbReference type="Pfam" id="PF00455"/>
    </source>
</evidence>
<dbReference type="STRING" id="764291.STRUR_1351"/>
<feature type="domain" description="DeoR-like transcriptional repressor C-terminal sensor" evidence="1">
    <location>
        <begin position="38"/>
        <end position="195"/>
    </location>
</feature>
<accession>G5KGV7</accession>